<dbReference type="InterPro" id="IPR051803">
    <property type="entry name" value="TA_system_RelE-like_toxin"/>
</dbReference>
<accession>A0A0P6VTN5</accession>
<dbReference type="Pfam" id="PF05016">
    <property type="entry name" value="ParE_toxin"/>
    <property type="match status" value="1"/>
</dbReference>
<reference evidence="3 4" key="1">
    <citation type="submission" date="2015-09" db="EMBL/GenBank/DDBJ databases">
        <authorList>
            <person name="Jackson K.R."/>
            <person name="Lunt B.L."/>
            <person name="Fisher J.N.B."/>
            <person name="Gardner A.V."/>
            <person name="Bailey M.E."/>
            <person name="Deus L.M."/>
            <person name="Earl A.S."/>
            <person name="Gibby P.D."/>
            <person name="Hartmann K.A."/>
            <person name="Liu J.E."/>
            <person name="Manci A.M."/>
            <person name="Nielsen D.A."/>
            <person name="Solomon M.B."/>
            <person name="Breakwell D.P."/>
            <person name="Burnett S.H."/>
            <person name="Grose J.H."/>
        </authorList>
    </citation>
    <scope>NUCLEOTIDE SEQUENCE [LARGE SCALE GENOMIC DNA]</scope>
    <source>
        <strain evidence="3 4">16</strain>
    </source>
</reference>
<protein>
    <recommendedName>
        <fullName evidence="5">Plasmid stabilization protein</fullName>
    </recommendedName>
</protein>
<dbReference type="EMBL" id="LJYW01000001">
    <property type="protein sequence ID" value="KPL54938.1"/>
    <property type="molecule type" value="Genomic_DNA"/>
</dbReference>
<dbReference type="PANTHER" id="PTHR33755:SF6">
    <property type="entry name" value="PLASMID STABILIZATION SYSTEM PROTEIN"/>
    <property type="match status" value="1"/>
</dbReference>
<sequence length="96" mass="10897">MAFRLTPQAEADIEAVVLFIARDNASAALRWYDDILRHCRNLGDMPGSGIARPEIRPDLRTFPAGRYLILYRVAGHDAEIVRVVHGARQWQNLLDL</sequence>
<dbReference type="InterPro" id="IPR007712">
    <property type="entry name" value="RelE/ParE_toxin"/>
</dbReference>
<evidence type="ECO:0000313" key="4">
    <source>
        <dbReference type="Proteomes" id="UP000048984"/>
    </source>
</evidence>
<reference evidence="3 4" key="2">
    <citation type="submission" date="2015-10" db="EMBL/GenBank/DDBJ databases">
        <title>Draft Genome Sequence of Prosthecomicrobium hirschii ATCC 27832.</title>
        <authorList>
            <person name="Daniel J."/>
            <person name="Givan S.A."/>
            <person name="Brun Y.V."/>
            <person name="Brown P.J."/>
        </authorList>
    </citation>
    <scope>NUCLEOTIDE SEQUENCE [LARGE SCALE GENOMIC DNA]</scope>
    <source>
        <strain evidence="3 4">16</strain>
    </source>
</reference>
<evidence type="ECO:0000256" key="1">
    <source>
        <dbReference type="ARBA" id="ARBA00006226"/>
    </source>
</evidence>
<organism evidence="3 4">
    <name type="scientific">Prosthecodimorpha hirschii</name>
    <dbReference type="NCBI Taxonomy" id="665126"/>
    <lineage>
        <taxon>Bacteria</taxon>
        <taxon>Pseudomonadati</taxon>
        <taxon>Pseudomonadota</taxon>
        <taxon>Alphaproteobacteria</taxon>
        <taxon>Hyphomicrobiales</taxon>
        <taxon>Ancalomicrobiaceae</taxon>
        <taxon>Prosthecodimorpha</taxon>
    </lineage>
</organism>
<name>A0A0P6VTN5_9HYPH</name>
<gene>
    <name evidence="3" type="ORF">ABB55_24170</name>
</gene>
<comment type="caution">
    <text evidence="3">The sequence shown here is derived from an EMBL/GenBank/DDBJ whole genome shotgun (WGS) entry which is preliminary data.</text>
</comment>
<evidence type="ECO:0008006" key="5">
    <source>
        <dbReference type="Google" id="ProtNLM"/>
    </source>
</evidence>
<keyword evidence="2" id="KW-1277">Toxin-antitoxin system</keyword>
<dbReference type="AlphaFoldDB" id="A0A0P6VTN5"/>
<dbReference type="RefSeq" id="WP_054361104.1">
    <property type="nucleotide sequence ID" value="NZ_JAPCYQ010000001.1"/>
</dbReference>
<evidence type="ECO:0000313" key="3">
    <source>
        <dbReference type="EMBL" id="KPL54938.1"/>
    </source>
</evidence>
<dbReference type="InterPro" id="IPR035093">
    <property type="entry name" value="RelE/ParE_toxin_dom_sf"/>
</dbReference>
<dbReference type="Proteomes" id="UP000048984">
    <property type="component" value="Unassembled WGS sequence"/>
</dbReference>
<dbReference type="STRING" id="665126.ABB55_24170"/>
<dbReference type="Gene3D" id="3.30.2310.20">
    <property type="entry name" value="RelE-like"/>
    <property type="match status" value="1"/>
</dbReference>
<evidence type="ECO:0000256" key="2">
    <source>
        <dbReference type="ARBA" id="ARBA00022649"/>
    </source>
</evidence>
<dbReference type="PANTHER" id="PTHR33755">
    <property type="entry name" value="TOXIN PARE1-RELATED"/>
    <property type="match status" value="1"/>
</dbReference>
<proteinExistence type="inferred from homology"/>
<comment type="similarity">
    <text evidence="1">Belongs to the RelE toxin family.</text>
</comment>
<keyword evidence="4" id="KW-1185">Reference proteome</keyword>